<dbReference type="Proteomes" id="UP000698752">
    <property type="component" value="Unassembled WGS sequence"/>
</dbReference>
<sequence length="166" mass="18034">MAHPPETGAKLRAAYVYDRLSLDAAAEKAGVSIATARRWKRDAEASGDDWERARSAARLAGDSTQTLAQMILDDYMSLHQATVEGVKTATDVQPIQKAEVLSRLADAFTKTMAAVSKASPQLNRLGVATDVLQRLSRYTAEVHPHLAEALLEVLEPFAAELARDYA</sequence>
<accession>A0ABS5EH57</accession>
<evidence type="ECO:0000313" key="2">
    <source>
        <dbReference type="Proteomes" id="UP000698752"/>
    </source>
</evidence>
<dbReference type="EMBL" id="JAAEDI010000011">
    <property type="protein sequence ID" value="MBR0650366.1"/>
    <property type="molecule type" value="Genomic_DNA"/>
</dbReference>
<organism evidence="1 2">
    <name type="scientific">Neoroseomonas terrae</name>
    <dbReference type="NCBI Taxonomy" id="424799"/>
    <lineage>
        <taxon>Bacteria</taxon>
        <taxon>Pseudomonadati</taxon>
        <taxon>Pseudomonadota</taxon>
        <taxon>Alphaproteobacteria</taxon>
        <taxon>Acetobacterales</taxon>
        <taxon>Acetobacteraceae</taxon>
        <taxon>Neoroseomonas</taxon>
    </lineage>
</organism>
<dbReference type="RefSeq" id="WP_211868999.1">
    <property type="nucleotide sequence ID" value="NZ_JAAEDI010000011.1"/>
</dbReference>
<dbReference type="Pfam" id="PF08822">
    <property type="entry name" value="DUF1804"/>
    <property type="match status" value="1"/>
</dbReference>
<proteinExistence type="predicted"/>
<comment type="caution">
    <text evidence="1">The sequence shown here is derived from an EMBL/GenBank/DDBJ whole genome shotgun (WGS) entry which is preliminary data.</text>
</comment>
<dbReference type="InterPro" id="IPR014926">
    <property type="entry name" value="Phage_D3112_Orf24"/>
</dbReference>
<reference evidence="2" key="1">
    <citation type="journal article" date="2021" name="Syst. Appl. Microbiol.">
        <title>Roseomonas hellenica sp. nov., isolated from roots of wild-growing Alkanna tinctoria.</title>
        <authorList>
            <person name="Rat A."/>
            <person name="Naranjo H.D."/>
            <person name="Lebbe L."/>
            <person name="Cnockaert M."/>
            <person name="Krigas N."/>
            <person name="Grigoriadou K."/>
            <person name="Maloupa E."/>
            <person name="Willems A."/>
        </authorList>
    </citation>
    <scope>NUCLEOTIDE SEQUENCE [LARGE SCALE GENOMIC DNA]</scope>
    <source>
        <strain evidence="2">LMG 31159</strain>
    </source>
</reference>
<evidence type="ECO:0000313" key="1">
    <source>
        <dbReference type="EMBL" id="MBR0650366.1"/>
    </source>
</evidence>
<name>A0ABS5EH57_9PROT</name>
<keyword evidence="2" id="KW-1185">Reference proteome</keyword>
<protein>
    <submittedName>
        <fullName evidence="1">DUF1804 family protein</fullName>
    </submittedName>
</protein>
<gene>
    <name evidence="1" type="ORF">GXW78_11885</name>
</gene>